<feature type="region of interest" description="Disordered" evidence="1">
    <location>
        <begin position="1"/>
        <end position="64"/>
    </location>
</feature>
<feature type="compositionally biased region" description="Basic and acidic residues" evidence="1">
    <location>
        <begin position="55"/>
        <end position="64"/>
    </location>
</feature>
<accession>A0A9I9CUW9</accession>
<dbReference type="Gramene" id="MELO3C008738.2.1">
    <property type="protein sequence ID" value="MELO3C008738.2.1"/>
    <property type="gene ID" value="MELO3C008738.2"/>
</dbReference>
<reference evidence="2" key="1">
    <citation type="submission" date="2023-03" db="UniProtKB">
        <authorList>
            <consortium name="EnsemblPlants"/>
        </authorList>
    </citation>
    <scope>IDENTIFICATION</scope>
</reference>
<dbReference type="AlphaFoldDB" id="A0A9I9CUW9"/>
<evidence type="ECO:0000313" key="2">
    <source>
        <dbReference type="EnsemblPlants" id="MELO3C008738.2.1"/>
    </source>
</evidence>
<proteinExistence type="predicted"/>
<sequence length="64" mass="7546">MIEDGRQRLATTTKRRSVRRSTERHSTMQHLARRINIRRKPAQPHLGETTTKTQQTHEIEENLG</sequence>
<feature type="compositionally biased region" description="Basic residues" evidence="1">
    <location>
        <begin position="31"/>
        <end position="42"/>
    </location>
</feature>
<protein>
    <submittedName>
        <fullName evidence="2">Uncharacterized protein</fullName>
    </submittedName>
</protein>
<dbReference type="EnsemblPlants" id="MELO3C008738.2.1">
    <property type="protein sequence ID" value="MELO3C008738.2.1"/>
    <property type="gene ID" value="MELO3C008738.2"/>
</dbReference>
<organism evidence="2">
    <name type="scientific">Cucumis melo</name>
    <name type="common">Muskmelon</name>
    <dbReference type="NCBI Taxonomy" id="3656"/>
    <lineage>
        <taxon>Eukaryota</taxon>
        <taxon>Viridiplantae</taxon>
        <taxon>Streptophyta</taxon>
        <taxon>Embryophyta</taxon>
        <taxon>Tracheophyta</taxon>
        <taxon>Spermatophyta</taxon>
        <taxon>Magnoliopsida</taxon>
        <taxon>eudicotyledons</taxon>
        <taxon>Gunneridae</taxon>
        <taxon>Pentapetalae</taxon>
        <taxon>rosids</taxon>
        <taxon>fabids</taxon>
        <taxon>Cucurbitales</taxon>
        <taxon>Cucurbitaceae</taxon>
        <taxon>Benincaseae</taxon>
        <taxon>Cucumis</taxon>
    </lineage>
</organism>
<name>A0A9I9CUW9_CUCME</name>
<evidence type="ECO:0000256" key="1">
    <source>
        <dbReference type="SAM" id="MobiDB-lite"/>
    </source>
</evidence>